<dbReference type="PRINTS" id="PR01837">
    <property type="entry name" value="MGTCSAPBPROT"/>
</dbReference>
<evidence type="ECO:0000256" key="5">
    <source>
        <dbReference type="ARBA" id="ARBA00022989"/>
    </source>
</evidence>
<dbReference type="Proteomes" id="UP000070529">
    <property type="component" value="Unassembled WGS sequence"/>
</dbReference>
<evidence type="ECO:0000313" key="9">
    <source>
        <dbReference type="EMBL" id="KXF81384.1"/>
    </source>
</evidence>
<evidence type="ECO:0000256" key="4">
    <source>
        <dbReference type="ARBA" id="ARBA00022692"/>
    </source>
</evidence>
<evidence type="ECO:0000256" key="3">
    <source>
        <dbReference type="ARBA" id="ARBA00022475"/>
    </source>
</evidence>
<dbReference type="EMBL" id="LNTY01000034">
    <property type="protein sequence ID" value="KXF81384.1"/>
    <property type="molecule type" value="Genomic_DNA"/>
</dbReference>
<keyword evidence="4 7" id="KW-0812">Transmembrane</keyword>
<proteinExistence type="inferred from homology"/>
<evidence type="ECO:0000313" key="10">
    <source>
        <dbReference type="Proteomes" id="UP000070529"/>
    </source>
</evidence>
<feature type="transmembrane region" description="Helical" evidence="7">
    <location>
        <begin position="42"/>
        <end position="62"/>
    </location>
</feature>
<name>A0A135I7M4_9GAMM</name>
<keyword evidence="6 7" id="KW-0472">Membrane</keyword>
<feature type="domain" description="MgtC/SapB/SrpB/YhiD N-terminal" evidence="8">
    <location>
        <begin position="23"/>
        <end position="142"/>
    </location>
</feature>
<dbReference type="PANTHER" id="PTHR33778:SF1">
    <property type="entry name" value="MAGNESIUM TRANSPORTER YHID-RELATED"/>
    <property type="match status" value="1"/>
</dbReference>
<organism evidence="9 10">
    <name type="scientific">Enterovibrio coralii</name>
    <dbReference type="NCBI Taxonomy" id="294935"/>
    <lineage>
        <taxon>Bacteria</taxon>
        <taxon>Pseudomonadati</taxon>
        <taxon>Pseudomonadota</taxon>
        <taxon>Gammaproteobacteria</taxon>
        <taxon>Vibrionales</taxon>
        <taxon>Vibrionaceae</taxon>
        <taxon>Enterovibrio</taxon>
    </lineage>
</organism>
<comment type="similarity">
    <text evidence="2 7">Belongs to the MgtC/SapB family.</text>
</comment>
<protein>
    <recommendedName>
        <fullName evidence="7">Protein MgtC</fullName>
    </recommendedName>
</protein>
<sequence length="171" mass="18678">MRETVSVAEFWDISPFSWEGVFTCAACGWILGLERQLRGKPVGIRTAILIVLGTYVFMRLATSLSDNSLDHARVLGQIVTGVGFLGAGVMMARDGQVQGVTSAAVVWLMAGLGMIIAFDYGRQALLLCGFVLFVLVGIDKVETTFSSLTKGVHKRWEKKRKKSDKSINCTD</sequence>
<feature type="transmembrane region" description="Helical" evidence="7">
    <location>
        <begin position="16"/>
        <end position="33"/>
    </location>
</feature>
<keyword evidence="5 7" id="KW-1133">Transmembrane helix</keyword>
<accession>A0A135I7M4</accession>
<keyword evidence="10" id="KW-1185">Reference proteome</keyword>
<dbReference type="RefSeq" id="WP_067416202.1">
    <property type="nucleotide sequence ID" value="NZ_LNTY01000034.1"/>
</dbReference>
<evidence type="ECO:0000256" key="2">
    <source>
        <dbReference type="ARBA" id="ARBA00009298"/>
    </source>
</evidence>
<reference evidence="9 10" key="1">
    <citation type="submission" date="2015-11" db="EMBL/GenBank/DDBJ databases">
        <title>Genomic Taxonomy of the Vibrionaceae.</title>
        <authorList>
            <person name="Gomez-Gil B."/>
            <person name="Enciso-Ibarra J."/>
        </authorList>
    </citation>
    <scope>NUCLEOTIDE SEQUENCE [LARGE SCALE GENOMIC DNA]</scope>
    <source>
        <strain evidence="9 10">CAIM 912</strain>
    </source>
</reference>
<evidence type="ECO:0000259" key="8">
    <source>
        <dbReference type="Pfam" id="PF02308"/>
    </source>
</evidence>
<keyword evidence="3" id="KW-1003">Cell membrane</keyword>
<dbReference type="PANTHER" id="PTHR33778">
    <property type="entry name" value="PROTEIN MGTC"/>
    <property type="match status" value="1"/>
</dbReference>
<dbReference type="Pfam" id="PF02308">
    <property type="entry name" value="MgtC"/>
    <property type="match status" value="1"/>
</dbReference>
<dbReference type="InterPro" id="IPR003416">
    <property type="entry name" value="MgtC/SapB/SrpB/YhiD_fam"/>
</dbReference>
<keyword evidence="7" id="KW-0997">Cell inner membrane</keyword>
<dbReference type="AlphaFoldDB" id="A0A135I7M4"/>
<evidence type="ECO:0000256" key="1">
    <source>
        <dbReference type="ARBA" id="ARBA00004651"/>
    </source>
</evidence>
<feature type="transmembrane region" description="Helical" evidence="7">
    <location>
        <begin position="99"/>
        <end position="118"/>
    </location>
</feature>
<dbReference type="STRING" id="294935.ATN88_01190"/>
<evidence type="ECO:0000256" key="7">
    <source>
        <dbReference type="RuleBase" id="RU365041"/>
    </source>
</evidence>
<gene>
    <name evidence="9" type="ORF">ATN88_01190</name>
</gene>
<evidence type="ECO:0000256" key="6">
    <source>
        <dbReference type="ARBA" id="ARBA00023136"/>
    </source>
</evidence>
<dbReference type="InterPro" id="IPR049177">
    <property type="entry name" value="MgtC_SapB_SrpB_YhiD_N"/>
</dbReference>
<comment type="caution">
    <text evidence="9">The sequence shown here is derived from an EMBL/GenBank/DDBJ whole genome shotgun (WGS) entry which is preliminary data.</text>
</comment>
<comment type="subcellular location">
    <subcellularLocation>
        <location evidence="7">Cell inner membrane</location>
        <topology evidence="7">Multi-pass membrane protein</topology>
    </subcellularLocation>
    <subcellularLocation>
        <location evidence="1">Cell membrane</location>
        <topology evidence="1">Multi-pass membrane protein</topology>
    </subcellularLocation>
</comment>
<dbReference type="GO" id="GO:0005886">
    <property type="term" value="C:plasma membrane"/>
    <property type="evidence" value="ECO:0007669"/>
    <property type="project" value="UniProtKB-SubCell"/>
</dbReference>
<feature type="transmembrane region" description="Helical" evidence="7">
    <location>
        <begin position="74"/>
        <end position="92"/>
    </location>
</feature>